<dbReference type="OMA" id="YEHEARR"/>
<comment type="similarity">
    <text evidence="1">Belongs to the aspartyl/asparaginyl beta-hydroxylase family.</text>
</comment>
<evidence type="ECO:0000256" key="2">
    <source>
        <dbReference type="ARBA" id="ARBA00022964"/>
    </source>
</evidence>
<dbReference type="GeneID" id="17284284"/>
<dbReference type="eggNOG" id="KOG3696">
    <property type="taxonomic scope" value="Eukaryota"/>
</dbReference>
<dbReference type="Gene3D" id="2.60.120.330">
    <property type="entry name" value="B-lactam Antibiotic, Isopenicillin N Synthase, Chain"/>
    <property type="match status" value="1"/>
</dbReference>
<sequence length="355" mass="38244">MAPHEAAMGSAAPSEAIAYGLLTPGEAGVASVDERLAACASRHLLLELGQACSMLRREADAVRIFRALSHAFAAGGASRAAAAAEHPVLADDARARLFERELAMERGLWRSTLQRPLEHYARSLTARPFWEASELPEAAALQRAFPAILAECNALLARRGGAFAPYRSRVVAAGGAWSDVQLFGGCRADAEHCAACPRTAAAIAAQPRLNSVVHGSHFFSRLAAGTHLEAHCGPSNYRLRCHLGLVVPAGARIRVGEEVREWRAGECLVFDDSYEHEARRAPSRPAPVPVWHSGDTDRVVLICDLWHPEVDLEKHVRPSLAPAQREALAAAEAGRHLPVQRRVYSTGASVVRRGD</sequence>
<name>A0A0D3KTC8_EMIH1</name>
<protein>
    <recommendedName>
        <fullName evidence="4">Aspartyl/asparaginy/proline hydroxylase domain-containing protein</fullName>
    </recommendedName>
</protein>
<dbReference type="Proteomes" id="UP000013827">
    <property type="component" value="Unassembled WGS sequence"/>
</dbReference>
<organism evidence="5 6">
    <name type="scientific">Emiliania huxleyi (strain CCMP1516)</name>
    <dbReference type="NCBI Taxonomy" id="280463"/>
    <lineage>
        <taxon>Eukaryota</taxon>
        <taxon>Haptista</taxon>
        <taxon>Haptophyta</taxon>
        <taxon>Prymnesiophyceae</taxon>
        <taxon>Isochrysidales</taxon>
        <taxon>Noelaerhabdaceae</taxon>
        <taxon>Emiliania</taxon>
    </lineage>
</organism>
<dbReference type="RefSeq" id="XP_005791442.1">
    <property type="nucleotide sequence ID" value="XM_005791385.1"/>
</dbReference>
<proteinExistence type="inferred from homology"/>
<dbReference type="HOGENOM" id="CLU_034033_1_0_1"/>
<keyword evidence="3" id="KW-0560">Oxidoreductase</keyword>
<dbReference type="InterPro" id="IPR051821">
    <property type="entry name" value="Asp/Asn_beta-hydroxylase"/>
</dbReference>
<dbReference type="KEGG" id="ehx:EMIHUDRAFT_454507"/>
<dbReference type="GO" id="GO:0016020">
    <property type="term" value="C:membrane"/>
    <property type="evidence" value="ECO:0007669"/>
    <property type="project" value="TreeGrafter"/>
</dbReference>
<feature type="domain" description="Aspartyl/asparaginy/proline hydroxylase" evidence="4">
    <location>
        <begin position="144"/>
        <end position="308"/>
    </location>
</feature>
<reference evidence="6" key="1">
    <citation type="journal article" date="2013" name="Nature">
        <title>Pan genome of the phytoplankton Emiliania underpins its global distribution.</title>
        <authorList>
            <person name="Read B.A."/>
            <person name="Kegel J."/>
            <person name="Klute M.J."/>
            <person name="Kuo A."/>
            <person name="Lefebvre S.C."/>
            <person name="Maumus F."/>
            <person name="Mayer C."/>
            <person name="Miller J."/>
            <person name="Monier A."/>
            <person name="Salamov A."/>
            <person name="Young J."/>
            <person name="Aguilar M."/>
            <person name="Claverie J.M."/>
            <person name="Frickenhaus S."/>
            <person name="Gonzalez K."/>
            <person name="Herman E.K."/>
            <person name="Lin Y.C."/>
            <person name="Napier J."/>
            <person name="Ogata H."/>
            <person name="Sarno A.F."/>
            <person name="Shmutz J."/>
            <person name="Schroeder D."/>
            <person name="de Vargas C."/>
            <person name="Verret F."/>
            <person name="von Dassow P."/>
            <person name="Valentin K."/>
            <person name="Van de Peer Y."/>
            <person name="Wheeler G."/>
            <person name="Dacks J.B."/>
            <person name="Delwiche C.F."/>
            <person name="Dyhrman S.T."/>
            <person name="Glockner G."/>
            <person name="John U."/>
            <person name="Richards T."/>
            <person name="Worden A.Z."/>
            <person name="Zhang X."/>
            <person name="Grigoriev I.V."/>
            <person name="Allen A.E."/>
            <person name="Bidle K."/>
            <person name="Borodovsky M."/>
            <person name="Bowler C."/>
            <person name="Brownlee C."/>
            <person name="Cock J.M."/>
            <person name="Elias M."/>
            <person name="Gladyshev V.N."/>
            <person name="Groth M."/>
            <person name="Guda C."/>
            <person name="Hadaegh A."/>
            <person name="Iglesias-Rodriguez M.D."/>
            <person name="Jenkins J."/>
            <person name="Jones B.M."/>
            <person name="Lawson T."/>
            <person name="Leese F."/>
            <person name="Lindquist E."/>
            <person name="Lobanov A."/>
            <person name="Lomsadze A."/>
            <person name="Malik S.B."/>
            <person name="Marsh M.E."/>
            <person name="Mackinder L."/>
            <person name="Mock T."/>
            <person name="Mueller-Roeber B."/>
            <person name="Pagarete A."/>
            <person name="Parker M."/>
            <person name="Probert I."/>
            <person name="Quesneville H."/>
            <person name="Raines C."/>
            <person name="Rensing S.A."/>
            <person name="Riano-Pachon D.M."/>
            <person name="Richier S."/>
            <person name="Rokitta S."/>
            <person name="Shiraiwa Y."/>
            <person name="Soanes D.M."/>
            <person name="van der Giezen M."/>
            <person name="Wahlund T.M."/>
            <person name="Williams B."/>
            <person name="Wilson W."/>
            <person name="Wolfe G."/>
            <person name="Wurch L.L."/>
        </authorList>
    </citation>
    <scope>NUCLEOTIDE SEQUENCE</scope>
</reference>
<dbReference type="InterPro" id="IPR027443">
    <property type="entry name" value="IPNS-like_sf"/>
</dbReference>
<evidence type="ECO:0000256" key="1">
    <source>
        <dbReference type="ARBA" id="ARBA00007730"/>
    </source>
</evidence>
<dbReference type="PANTHER" id="PTHR46332">
    <property type="entry name" value="ASPARTATE BETA-HYDROXYLASE DOMAIN-CONTAINING PROTEIN 2"/>
    <property type="match status" value="1"/>
</dbReference>
<keyword evidence="2" id="KW-0223">Dioxygenase</keyword>
<dbReference type="PANTHER" id="PTHR46332:SF5">
    <property type="entry name" value="ASPARTATE BETA-HYDROXYLASE DOMAIN CONTAINING 2"/>
    <property type="match status" value="1"/>
</dbReference>
<evidence type="ECO:0000313" key="6">
    <source>
        <dbReference type="Proteomes" id="UP000013827"/>
    </source>
</evidence>
<evidence type="ECO:0000259" key="4">
    <source>
        <dbReference type="Pfam" id="PF05118"/>
    </source>
</evidence>
<evidence type="ECO:0000313" key="5">
    <source>
        <dbReference type="EnsemblProtists" id="EOD39013"/>
    </source>
</evidence>
<evidence type="ECO:0000256" key="3">
    <source>
        <dbReference type="ARBA" id="ARBA00023002"/>
    </source>
</evidence>
<dbReference type="EnsemblProtists" id="EOD39013">
    <property type="protein sequence ID" value="EOD39013"/>
    <property type="gene ID" value="EMIHUDRAFT_454507"/>
</dbReference>
<dbReference type="SUPFAM" id="SSF51197">
    <property type="entry name" value="Clavaminate synthase-like"/>
    <property type="match status" value="1"/>
</dbReference>
<dbReference type="PaxDb" id="2903-EOD39013"/>
<dbReference type="Pfam" id="PF05118">
    <property type="entry name" value="Asp_Arg_Hydrox"/>
    <property type="match status" value="1"/>
</dbReference>
<dbReference type="GO" id="GO:0051213">
    <property type="term" value="F:dioxygenase activity"/>
    <property type="evidence" value="ECO:0007669"/>
    <property type="project" value="UniProtKB-KW"/>
</dbReference>
<keyword evidence="6" id="KW-1185">Reference proteome</keyword>
<dbReference type="AlphaFoldDB" id="A0A0D3KTC8"/>
<accession>A0A0D3KTC8</accession>
<dbReference type="InterPro" id="IPR007803">
    <property type="entry name" value="Asp/Arg/Pro-Hydrxlase"/>
</dbReference>
<reference evidence="5" key="2">
    <citation type="submission" date="2024-10" db="UniProtKB">
        <authorList>
            <consortium name="EnsemblProtists"/>
        </authorList>
    </citation>
    <scope>IDENTIFICATION</scope>
</reference>